<evidence type="ECO:0000313" key="7">
    <source>
        <dbReference type="EMBL" id="NGZ75150.1"/>
    </source>
</evidence>
<feature type="domain" description="GH26" evidence="6">
    <location>
        <begin position="109"/>
        <end position="450"/>
    </location>
</feature>
<feature type="active site" description="Proton donor" evidence="4">
    <location>
        <position position="263"/>
    </location>
</feature>
<evidence type="ECO:0000256" key="3">
    <source>
        <dbReference type="ARBA" id="ARBA00023295"/>
    </source>
</evidence>
<dbReference type="Gene3D" id="3.20.20.80">
    <property type="entry name" value="Glycosidases"/>
    <property type="match status" value="1"/>
</dbReference>
<evidence type="ECO:0000256" key="4">
    <source>
        <dbReference type="PROSITE-ProRule" id="PRU01100"/>
    </source>
</evidence>
<evidence type="ECO:0000259" key="6">
    <source>
        <dbReference type="PROSITE" id="PS51764"/>
    </source>
</evidence>
<evidence type="ECO:0000256" key="5">
    <source>
        <dbReference type="SAM" id="SignalP"/>
    </source>
</evidence>
<dbReference type="PANTHER" id="PTHR40079:SF4">
    <property type="entry name" value="GH26 DOMAIN-CONTAINING PROTEIN-RELATED"/>
    <property type="match status" value="1"/>
</dbReference>
<keyword evidence="3 4" id="KW-0326">Glycosidase</keyword>
<keyword evidence="5" id="KW-0732">Signal</keyword>
<feature type="chain" id="PRO_5045813867" description="GH26 domain-containing protein" evidence="5">
    <location>
        <begin position="29"/>
        <end position="541"/>
    </location>
</feature>
<proteinExistence type="inferred from homology"/>
<reference evidence="7 8" key="1">
    <citation type="submission" date="2020-01" db="EMBL/GenBank/DDBJ databases">
        <title>Polyphasic characterisation and genomic insights into a novel alkali tolerant bacterium VR-M41.</title>
        <authorList>
            <person name="Vemuluri V.R."/>
        </authorList>
    </citation>
    <scope>NUCLEOTIDE SEQUENCE [LARGE SCALE GENOMIC DNA]</scope>
    <source>
        <strain evidence="7 8">VR-M41</strain>
    </source>
</reference>
<dbReference type="RefSeq" id="WP_166273566.1">
    <property type="nucleotide sequence ID" value="NZ_JAAFGS010000002.1"/>
</dbReference>
<dbReference type="SUPFAM" id="SSF48452">
    <property type="entry name" value="TPR-like"/>
    <property type="match status" value="1"/>
</dbReference>
<dbReference type="InterPro" id="IPR000805">
    <property type="entry name" value="Glyco_hydro_26"/>
</dbReference>
<keyword evidence="2 4" id="KW-0378">Hydrolase</keyword>
<evidence type="ECO:0000256" key="2">
    <source>
        <dbReference type="ARBA" id="ARBA00022801"/>
    </source>
</evidence>
<feature type="active site" description="Nucleophile" evidence="4">
    <location>
        <position position="369"/>
    </location>
</feature>
<evidence type="ECO:0000313" key="8">
    <source>
        <dbReference type="Proteomes" id="UP000800303"/>
    </source>
</evidence>
<protein>
    <recommendedName>
        <fullName evidence="6">GH26 domain-containing protein</fullName>
    </recommendedName>
</protein>
<comment type="caution">
    <text evidence="7">The sequence shown here is derived from an EMBL/GenBank/DDBJ whole genome shotgun (WGS) entry which is preliminary data.</text>
</comment>
<dbReference type="Proteomes" id="UP000800303">
    <property type="component" value="Unassembled WGS sequence"/>
</dbReference>
<accession>A0ABX0F5E8</accession>
<dbReference type="InterPro" id="IPR017853">
    <property type="entry name" value="GH"/>
</dbReference>
<dbReference type="InterPro" id="IPR022790">
    <property type="entry name" value="GH26_dom"/>
</dbReference>
<comment type="similarity">
    <text evidence="1 4">Belongs to the glycosyl hydrolase 26 family.</text>
</comment>
<dbReference type="PANTHER" id="PTHR40079">
    <property type="entry name" value="MANNAN ENDO-1,4-BETA-MANNOSIDASE E-RELATED"/>
    <property type="match status" value="1"/>
</dbReference>
<dbReference type="PROSITE" id="PS51764">
    <property type="entry name" value="GH26"/>
    <property type="match status" value="1"/>
</dbReference>
<name>A0ABX0F5E8_9BACL</name>
<organism evidence="7 8">
    <name type="scientific">Saccharibacillus alkalitolerans</name>
    <dbReference type="NCBI Taxonomy" id="2705290"/>
    <lineage>
        <taxon>Bacteria</taxon>
        <taxon>Bacillati</taxon>
        <taxon>Bacillota</taxon>
        <taxon>Bacilli</taxon>
        <taxon>Bacillales</taxon>
        <taxon>Paenibacillaceae</taxon>
        <taxon>Saccharibacillus</taxon>
    </lineage>
</organism>
<keyword evidence="8" id="KW-1185">Reference proteome</keyword>
<evidence type="ECO:0000256" key="1">
    <source>
        <dbReference type="ARBA" id="ARBA00007754"/>
    </source>
</evidence>
<feature type="signal peptide" evidence="5">
    <location>
        <begin position="1"/>
        <end position="28"/>
    </location>
</feature>
<sequence>MKGRRGEFKRLWAVALAAALLTGTGASLQPGKAEAYSVWNVYNEAMRLNKQGKYAQAIAKFEQAGREMAASRDYGNAGRMYRNAGEAYVKLKQYDKAVSSWDLESGYYAKVNLVQDSIAVKRKADALRSSVELYYETGLSDSALRNRNRDLAPLEPANGILLGAYAEQNKKVHNSAGGKFYADEYPKFAGKKHAGYLIYFTYNMPLSKIQSHIDAAKRNGTALELGVQPMNGMAEVQDNAYLHQLAKDAAASGVPIFLRFANEMNGNWAPWTSTPQTYIDKFRMVADVFHKEAPDNVAMVWAPGANPIDNIRSYYPGDKYVDWVGVSLYSIYNPTADPLKQGIDRSSHIAKLDAVYNWYADRKPIMIAEGGVSYMYPEEKRDVTDWSVYQTQQLFATLPMKYPKVKAAFWFDVDAKGTTDRIKYYGLSNNDKMLAAYKKAIANPYYLSAVGSGTTLSYNPIASTVPAKKLKVSGYVKTWSPTLGKVVYKIGGKQAGAAAAPPWTAEIDFAKYKGKNIAIDVLAFDKQGKLVTTQTVKTKVQ</sequence>
<gene>
    <name evidence="7" type="ORF">GYN08_07455</name>
</gene>
<dbReference type="SUPFAM" id="SSF51445">
    <property type="entry name" value="(Trans)glycosidases"/>
    <property type="match status" value="1"/>
</dbReference>
<dbReference type="EMBL" id="JAAFGS010000002">
    <property type="protein sequence ID" value="NGZ75150.1"/>
    <property type="molecule type" value="Genomic_DNA"/>
</dbReference>
<dbReference type="Pfam" id="PF02156">
    <property type="entry name" value="Glyco_hydro_26"/>
    <property type="match status" value="1"/>
</dbReference>
<dbReference type="Gene3D" id="1.25.40.10">
    <property type="entry name" value="Tetratricopeptide repeat domain"/>
    <property type="match status" value="1"/>
</dbReference>
<dbReference type="InterPro" id="IPR011990">
    <property type="entry name" value="TPR-like_helical_dom_sf"/>
</dbReference>